<evidence type="ECO:0000313" key="8">
    <source>
        <dbReference type="Proteomes" id="UP000290439"/>
    </source>
</evidence>
<keyword evidence="1" id="KW-0547">Nucleotide-binding</keyword>
<feature type="domain" description="DNA2/NAM7 helicase-like C-terminal" evidence="6">
    <location>
        <begin position="1045"/>
        <end position="1233"/>
    </location>
</feature>
<dbReference type="PANTHER" id="PTHR43788:SF8">
    <property type="entry name" value="DNA-BINDING PROTEIN SMUBP-2"/>
    <property type="match status" value="1"/>
</dbReference>
<dbReference type="GO" id="GO:0005524">
    <property type="term" value="F:ATP binding"/>
    <property type="evidence" value="ECO:0007669"/>
    <property type="project" value="UniProtKB-KW"/>
</dbReference>
<dbReference type="GO" id="GO:0016787">
    <property type="term" value="F:hydrolase activity"/>
    <property type="evidence" value="ECO:0007669"/>
    <property type="project" value="UniProtKB-KW"/>
</dbReference>
<dbReference type="EMBL" id="LR215973">
    <property type="protein sequence ID" value="VFA99383.1"/>
    <property type="molecule type" value="Genomic_DNA"/>
</dbReference>
<evidence type="ECO:0000256" key="2">
    <source>
        <dbReference type="ARBA" id="ARBA00022801"/>
    </source>
</evidence>
<organism evidence="7 8">
    <name type="scientific">Nocardia cyriacigeorgica</name>
    <dbReference type="NCBI Taxonomy" id="135487"/>
    <lineage>
        <taxon>Bacteria</taxon>
        <taxon>Bacillati</taxon>
        <taxon>Actinomycetota</taxon>
        <taxon>Actinomycetes</taxon>
        <taxon>Mycobacteriales</taxon>
        <taxon>Nocardiaceae</taxon>
        <taxon>Nocardia</taxon>
    </lineage>
</organism>
<dbReference type="InterPro" id="IPR050534">
    <property type="entry name" value="Coronavir_polyprotein_1ab"/>
</dbReference>
<accession>A0A4V6ICI2</accession>
<dbReference type="Pfam" id="PF13087">
    <property type="entry name" value="AAA_12"/>
    <property type="match status" value="1"/>
</dbReference>
<sequence>MFVFGDRVVSTAADLARAARCEFAMLHALDADLGTASDAPAATPPPGSAEADRRAERALLLARLRRIHGADLVEIGGFVEQTDLDHADGDVAAALTTAHAETLAALRAKAPVIAGAVFFDGEFACRADFLVRAEHRVRYRVHGVTGEDFAIASALELAGCAAAIEAAGIPVDPLIAQSHRGRTHTLPLAELLPVYRARRARVGHIVDEKLGELLPAQWGDPRYLACGRCPVCVDALTVARDLLLVAGMSGTARARLRESGIGTIDRLATTTGPLPSLPEVGPRTLLRLRRQAEIQLRPDDSGRPAHTVIDPAALGALPVPTAGDLALTIDTASAGAGAAGAAPTGGRVDPATHLRVELADADGVQLSLLVPATLDSVRAETRAQQRAALDEVLDAIAQRRRTHPELHVFHYTSAVRSALLCAGGRFGTGEELIDELLRGGVFVDLYPIVRSALLVGVDSYTPDRLRSLLPDDAELPATAGHDCVTVLRLRDWLLDRAAEQHIAPTARAAERHRSISVEPLARPTPLEAALAEFAERVPPATHTAASAVATPAVPAGPGEHVPAATTSLPQARAAAGTPGDPDTTVPVGDNSGDAPAGSLGFAAVENAGTAAIVNTGTASVEYTTATSDAMPDLRGESAGQQAPAPGSARQRTDAESSARHVASLMAAALGYRRRERQPLWWAHADRLTHPVDEWPEAPGVLVAEWGTVDTKWHIGPHGDSMRRFITLTGRMGAGSGLAPGTAVYTFYDRPVAEGMVAAAGTRATATATVLGCSVDAEFDDTVRLEERLPAGCAPFDDLPAAIAPGLPTADTHVDAAIEHQAQQLLVTLPRIPAGAIFDILACHPPRLRGGAPLPRVHGDFPAAITEAVRSLDDSYVAVQGPPGTGKTVTAARVIERMVTRHRWRVGVVAPTPAIVENLLDAVVEVGVLPQLVAKKDVTVPAPEWAVIDAGRYRRFLDNAINGCVIGGAPADFADPELVPYQDLDLLVVADAGRFPLADAVAAAASARNLLVIGDPAPAPATAPSVPFAPAERTGAAHPEPVGESVLGRLIDGRDTLPIERGYFLDRTWRMHPKVAEPISRLYYDGRLRASDTVTLARRLADTEPGIDSVLVEHHGNATESVAEAREVVRRVRALLGLTWTIGATTRRLHPHDIFVVTPYRAQVARISTLLARAKIDDVLVGTPELFRGREAAVVIVSLATSSPADAPHGLSTLISRALVQGALCRALWKAIIVRSPLLTEYLPSTSAQLTELSRFLRLG</sequence>
<name>A0A4V6ICI2_9NOCA</name>
<dbReference type="AlphaFoldDB" id="A0A4V6ICI2"/>
<evidence type="ECO:0000256" key="1">
    <source>
        <dbReference type="ARBA" id="ARBA00022741"/>
    </source>
</evidence>
<evidence type="ECO:0000256" key="4">
    <source>
        <dbReference type="ARBA" id="ARBA00022840"/>
    </source>
</evidence>
<dbReference type="PANTHER" id="PTHR43788">
    <property type="entry name" value="DNA2/NAM7 HELICASE FAMILY MEMBER"/>
    <property type="match status" value="1"/>
</dbReference>
<keyword evidence="2" id="KW-0378">Hydrolase</keyword>
<dbReference type="Proteomes" id="UP000290439">
    <property type="component" value="Chromosome"/>
</dbReference>
<gene>
    <name evidence="7" type="ORF">NCTC10797_03166</name>
</gene>
<dbReference type="Gene3D" id="3.40.50.300">
    <property type="entry name" value="P-loop containing nucleotide triphosphate hydrolases"/>
    <property type="match status" value="2"/>
</dbReference>
<dbReference type="InterPro" id="IPR041679">
    <property type="entry name" value="DNA2/NAM7-like_C"/>
</dbReference>
<dbReference type="RefSeq" id="WP_130917617.1">
    <property type="nucleotide sequence ID" value="NZ_LR215973.1"/>
</dbReference>
<evidence type="ECO:0000256" key="3">
    <source>
        <dbReference type="ARBA" id="ARBA00022806"/>
    </source>
</evidence>
<evidence type="ECO:0000259" key="6">
    <source>
        <dbReference type="Pfam" id="PF13087"/>
    </source>
</evidence>
<dbReference type="InterPro" id="IPR047187">
    <property type="entry name" value="SF1_C_Upf1"/>
</dbReference>
<dbReference type="InterPro" id="IPR027417">
    <property type="entry name" value="P-loop_NTPase"/>
</dbReference>
<protein>
    <submittedName>
        <fullName evidence="7">Putative DNA helicase</fullName>
    </submittedName>
</protein>
<dbReference type="CDD" id="cd18808">
    <property type="entry name" value="SF1_C_Upf1"/>
    <property type="match status" value="1"/>
</dbReference>
<dbReference type="SUPFAM" id="SSF52540">
    <property type="entry name" value="P-loop containing nucleoside triphosphate hydrolases"/>
    <property type="match status" value="1"/>
</dbReference>
<proteinExistence type="predicted"/>
<keyword evidence="3 7" id="KW-0347">Helicase</keyword>
<evidence type="ECO:0000256" key="5">
    <source>
        <dbReference type="SAM" id="MobiDB-lite"/>
    </source>
</evidence>
<reference evidence="7 8" key="1">
    <citation type="submission" date="2019-02" db="EMBL/GenBank/DDBJ databases">
        <authorList>
            <consortium name="Pathogen Informatics"/>
        </authorList>
    </citation>
    <scope>NUCLEOTIDE SEQUENCE [LARGE SCALE GENOMIC DNA]</scope>
    <source>
        <strain evidence="7 8">3012STDY6756504</strain>
    </source>
</reference>
<feature type="region of interest" description="Disordered" evidence="5">
    <location>
        <begin position="630"/>
        <end position="656"/>
    </location>
</feature>
<dbReference type="GO" id="GO:0043139">
    <property type="term" value="F:5'-3' DNA helicase activity"/>
    <property type="evidence" value="ECO:0007669"/>
    <property type="project" value="TreeGrafter"/>
</dbReference>
<keyword evidence="4" id="KW-0067">ATP-binding</keyword>
<evidence type="ECO:0000313" key="7">
    <source>
        <dbReference type="EMBL" id="VFA99383.1"/>
    </source>
</evidence>